<dbReference type="Proteomes" id="UP000006196">
    <property type="component" value="Unassembled WGS sequence"/>
</dbReference>
<keyword evidence="3" id="KW-1185">Reference proteome</keyword>
<gene>
    <name evidence="2" type="ORF">HMPREF0298_1331</name>
</gene>
<proteinExistence type="predicted"/>
<protein>
    <submittedName>
        <fullName evidence="2">Uncharacterized protein</fullName>
    </submittedName>
</protein>
<accession>C0XSB1</accession>
<name>C0XSB1_CORLD</name>
<dbReference type="RefSeq" id="WP_006840057.1">
    <property type="nucleotide sequence ID" value="NZ_GG667192.1"/>
</dbReference>
<comment type="caution">
    <text evidence="2">The sequence shown here is derived from an EMBL/GenBank/DDBJ whole genome shotgun (WGS) entry which is preliminary data.</text>
</comment>
<feature type="non-terminal residue" evidence="2">
    <location>
        <position position="1"/>
    </location>
</feature>
<evidence type="ECO:0000256" key="1">
    <source>
        <dbReference type="SAM" id="MobiDB-lite"/>
    </source>
</evidence>
<feature type="compositionally biased region" description="Polar residues" evidence="1">
    <location>
        <begin position="46"/>
        <end position="59"/>
    </location>
</feature>
<sequence length="59" mass="5735">AASSDDVSAADAAAAAAAAEAFKEQVVAPVEQPHAVRAAERAAAEQPSQVSGTESATQA</sequence>
<dbReference type="STRING" id="525263.HMPREF0298_1331"/>
<dbReference type="AlphaFoldDB" id="C0XSB1"/>
<evidence type="ECO:0000313" key="2">
    <source>
        <dbReference type="EMBL" id="EEI16835.1"/>
    </source>
</evidence>
<evidence type="ECO:0000313" key="3">
    <source>
        <dbReference type="Proteomes" id="UP000006196"/>
    </source>
</evidence>
<organism evidence="2 3">
    <name type="scientific">Corynebacterium lipophiloflavum (strain ATCC 700352 / DSM 44291 / CCUG 37336 / JCM 10383 / DMMZ 1944)</name>
    <dbReference type="NCBI Taxonomy" id="525263"/>
    <lineage>
        <taxon>Bacteria</taxon>
        <taxon>Bacillati</taxon>
        <taxon>Actinomycetota</taxon>
        <taxon>Actinomycetes</taxon>
        <taxon>Mycobacteriales</taxon>
        <taxon>Corynebacteriaceae</taxon>
        <taxon>Corynebacterium</taxon>
    </lineage>
</organism>
<reference evidence="2" key="1">
    <citation type="submission" date="2009-01" db="EMBL/GenBank/DDBJ databases">
        <authorList>
            <person name="Qin X."/>
            <person name="Bachman B."/>
            <person name="Battles P."/>
            <person name="Bell A."/>
            <person name="Bess C."/>
            <person name="Bickham C."/>
            <person name="Chaboub L."/>
            <person name="Chen D."/>
            <person name="Coyle M."/>
            <person name="Deiros D.R."/>
            <person name="Dinh H."/>
            <person name="Forbes L."/>
            <person name="Fowler G."/>
            <person name="Francisco L."/>
            <person name="Fu Q."/>
            <person name="Gubbala S."/>
            <person name="Hale W."/>
            <person name="Han Y."/>
            <person name="Hemphill L."/>
            <person name="Highlander S.K."/>
            <person name="Hirani K."/>
            <person name="Hogues M."/>
            <person name="Jackson L."/>
            <person name="Jakkamsetti A."/>
            <person name="Javaid M."/>
            <person name="Jiang H."/>
            <person name="Korchina V."/>
            <person name="Kovar C."/>
            <person name="Lara F."/>
            <person name="Lee S."/>
            <person name="Mata R."/>
            <person name="Mathew T."/>
            <person name="Moen C."/>
            <person name="Morales K."/>
            <person name="Munidasa M."/>
            <person name="Nazareth L."/>
            <person name="Ngo R."/>
            <person name="Nguyen L."/>
            <person name="Okwuonu G."/>
            <person name="Ongeri F."/>
            <person name="Patil S."/>
            <person name="Petrosino J."/>
            <person name="Pham C."/>
            <person name="Pham P."/>
            <person name="Pu L.-L."/>
            <person name="Puazo M."/>
            <person name="Raj R."/>
            <person name="Reid J."/>
            <person name="Rouhana J."/>
            <person name="Saada N."/>
            <person name="Shang Y."/>
            <person name="Simmons D."/>
            <person name="Thornton R."/>
            <person name="Warren J."/>
            <person name="Weissenberger G."/>
            <person name="Zhang J."/>
            <person name="Zhang L."/>
            <person name="Zhou C."/>
            <person name="Zhu D."/>
            <person name="Muzny D."/>
            <person name="Worley K."/>
            <person name="Gibbs R."/>
        </authorList>
    </citation>
    <scope>NUCLEOTIDE SEQUENCE [LARGE SCALE GENOMIC DNA]</scope>
    <source>
        <strain evidence="2">DSM 44291</strain>
    </source>
</reference>
<dbReference type="HOGENOM" id="CLU_2966134_0_0_11"/>
<feature type="region of interest" description="Disordered" evidence="1">
    <location>
        <begin position="33"/>
        <end position="59"/>
    </location>
</feature>
<dbReference type="EMBL" id="ACHJ01000113">
    <property type="protein sequence ID" value="EEI16835.1"/>
    <property type="molecule type" value="Genomic_DNA"/>
</dbReference>